<feature type="region of interest" description="Disordered" evidence="1">
    <location>
        <begin position="88"/>
        <end position="115"/>
    </location>
</feature>
<feature type="compositionally biased region" description="Polar residues" evidence="1">
    <location>
        <begin position="33"/>
        <end position="54"/>
    </location>
</feature>
<dbReference type="Proteomes" id="UP000886595">
    <property type="component" value="Unassembled WGS sequence"/>
</dbReference>
<keyword evidence="3" id="KW-1185">Reference proteome</keyword>
<evidence type="ECO:0000313" key="3">
    <source>
        <dbReference type="Proteomes" id="UP000886595"/>
    </source>
</evidence>
<sequence length="115" mass="12730">MLLAELKVDYCSVAPTITGDSFLRHRLRTSVGTHQQTSPCSPQETQMNHSTGRINLSRKKKLKEQQEVIRSKPSVVILIEELESSALLSPPSSLKKPPSLLLSTTTKLPPIKTEP</sequence>
<gene>
    <name evidence="2" type="ORF">Bca52824_010746</name>
</gene>
<feature type="region of interest" description="Disordered" evidence="1">
    <location>
        <begin position="33"/>
        <end position="65"/>
    </location>
</feature>
<evidence type="ECO:0000313" key="2">
    <source>
        <dbReference type="EMBL" id="KAG2328018.1"/>
    </source>
</evidence>
<protein>
    <submittedName>
        <fullName evidence="2">Uncharacterized protein</fullName>
    </submittedName>
</protein>
<name>A0A8X7WGM9_BRACI</name>
<reference evidence="2 3" key="1">
    <citation type="submission" date="2020-02" db="EMBL/GenBank/DDBJ databases">
        <authorList>
            <person name="Ma Q."/>
            <person name="Huang Y."/>
            <person name="Song X."/>
            <person name="Pei D."/>
        </authorList>
    </citation>
    <scope>NUCLEOTIDE SEQUENCE [LARGE SCALE GENOMIC DNA]</scope>
    <source>
        <strain evidence="2">Sxm20200214</strain>
        <tissue evidence="2">Leaf</tissue>
    </source>
</reference>
<dbReference type="EMBL" id="JAAMPC010000002">
    <property type="protein sequence ID" value="KAG2328018.1"/>
    <property type="molecule type" value="Genomic_DNA"/>
</dbReference>
<proteinExistence type="predicted"/>
<dbReference type="AlphaFoldDB" id="A0A8X7WGM9"/>
<organism evidence="2 3">
    <name type="scientific">Brassica carinata</name>
    <name type="common">Ethiopian mustard</name>
    <name type="synonym">Abyssinian cabbage</name>
    <dbReference type="NCBI Taxonomy" id="52824"/>
    <lineage>
        <taxon>Eukaryota</taxon>
        <taxon>Viridiplantae</taxon>
        <taxon>Streptophyta</taxon>
        <taxon>Embryophyta</taxon>
        <taxon>Tracheophyta</taxon>
        <taxon>Spermatophyta</taxon>
        <taxon>Magnoliopsida</taxon>
        <taxon>eudicotyledons</taxon>
        <taxon>Gunneridae</taxon>
        <taxon>Pentapetalae</taxon>
        <taxon>rosids</taxon>
        <taxon>malvids</taxon>
        <taxon>Brassicales</taxon>
        <taxon>Brassicaceae</taxon>
        <taxon>Brassiceae</taxon>
        <taxon>Brassica</taxon>
    </lineage>
</organism>
<accession>A0A8X7WGM9</accession>
<evidence type="ECO:0000256" key="1">
    <source>
        <dbReference type="SAM" id="MobiDB-lite"/>
    </source>
</evidence>
<comment type="caution">
    <text evidence="2">The sequence shown here is derived from an EMBL/GenBank/DDBJ whole genome shotgun (WGS) entry which is preliminary data.</text>
</comment>